<comment type="caution">
    <text evidence="2">The sequence shown here is derived from an EMBL/GenBank/DDBJ whole genome shotgun (WGS) entry which is preliminary data.</text>
</comment>
<feature type="transmembrane region" description="Helical" evidence="1">
    <location>
        <begin position="109"/>
        <end position="130"/>
    </location>
</feature>
<accession>A0A552UGP0</accession>
<feature type="transmembrane region" description="Helical" evidence="1">
    <location>
        <begin position="30"/>
        <end position="46"/>
    </location>
</feature>
<feature type="transmembrane region" description="Helical" evidence="1">
    <location>
        <begin position="80"/>
        <end position="97"/>
    </location>
</feature>
<feature type="transmembrane region" description="Helical" evidence="1">
    <location>
        <begin position="7"/>
        <end position="24"/>
    </location>
</feature>
<protein>
    <submittedName>
        <fullName evidence="2">Uncharacterized protein</fullName>
    </submittedName>
</protein>
<gene>
    <name evidence="2" type="ORF">FMM06_04335</name>
</gene>
<dbReference type="EMBL" id="VJWA01000001">
    <property type="protein sequence ID" value="TRW17403.1"/>
    <property type="molecule type" value="Genomic_DNA"/>
</dbReference>
<dbReference type="Proteomes" id="UP000317894">
    <property type="component" value="Unassembled WGS sequence"/>
</dbReference>
<organism evidence="2 3">
    <name type="scientific">Glacieibacterium frigidum</name>
    <dbReference type="NCBI Taxonomy" id="2593303"/>
    <lineage>
        <taxon>Bacteria</taxon>
        <taxon>Pseudomonadati</taxon>
        <taxon>Pseudomonadota</taxon>
        <taxon>Alphaproteobacteria</taxon>
        <taxon>Sphingomonadales</taxon>
        <taxon>Sphingosinicellaceae</taxon>
        <taxon>Glacieibacterium</taxon>
    </lineage>
</organism>
<name>A0A552UGP0_9SPHN</name>
<keyword evidence="3" id="KW-1185">Reference proteome</keyword>
<keyword evidence="1" id="KW-0812">Transmembrane</keyword>
<dbReference type="OrthoDB" id="7188556at2"/>
<evidence type="ECO:0000256" key="1">
    <source>
        <dbReference type="SAM" id="Phobius"/>
    </source>
</evidence>
<keyword evidence="1" id="KW-1133">Transmembrane helix</keyword>
<keyword evidence="1" id="KW-0472">Membrane</keyword>
<proteinExistence type="predicted"/>
<dbReference type="AlphaFoldDB" id="A0A552UGP0"/>
<reference evidence="2 3" key="1">
    <citation type="submission" date="2019-07" db="EMBL/GenBank/DDBJ databases">
        <title>Novel species isolated from glacier.</title>
        <authorList>
            <person name="Liu Q."/>
            <person name="Xin Y.-H."/>
        </authorList>
    </citation>
    <scope>NUCLEOTIDE SEQUENCE [LARGE SCALE GENOMIC DNA]</scope>
    <source>
        <strain evidence="2 3">LB1R16</strain>
    </source>
</reference>
<evidence type="ECO:0000313" key="2">
    <source>
        <dbReference type="EMBL" id="TRW17403.1"/>
    </source>
</evidence>
<dbReference type="RefSeq" id="WP_143554948.1">
    <property type="nucleotide sequence ID" value="NZ_VJWA01000001.1"/>
</dbReference>
<evidence type="ECO:0000313" key="3">
    <source>
        <dbReference type="Proteomes" id="UP000317894"/>
    </source>
</evidence>
<feature type="transmembrane region" description="Helical" evidence="1">
    <location>
        <begin position="58"/>
        <end position="74"/>
    </location>
</feature>
<sequence length="137" mass="15511">MPHQFNQIIFDVFLAVTCGTALWFGRDSERWTAVVLISAAVASLLAQTSRFFQPESGILLIDLALLGYLIWLALRSDRFWPLYAAGFQIIGTLIHVARITDDSIFQTAYATGQVLWAYPVLATLAIGTWFEARRREW</sequence>